<feature type="non-terminal residue" evidence="1">
    <location>
        <position position="159"/>
    </location>
</feature>
<organism evidence="1 2">
    <name type="scientific">Prorocentrum cordatum</name>
    <dbReference type="NCBI Taxonomy" id="2364126"/>
    <lineage>
        <taxon>Eukaryota</taxon>
        <taxon>Sar</taxon>
        <taxon>Alveolata</taxon>
        <taxon>Dinophyceae</taxon>
        <taxon>Prorocentrales</taxon>
        <taxon>Prorocentraceae</taxon>
        <taxon>Prorocentrum</taxon>
    </lineage>
</organism>
<dbReference type="EMBL" id="CAUYUJ010017937">
    <property type="protein sequence ID" value="CAK0879294.1"/>
    <property type="molecule type" value="Genomic_DNA"/>
</dbReference>
<proteinExistence type="predicted"/>
<keyword evidence="2" id="KW-1185">Reference proteome</keyword>
<feature type="non-terminal residue" evidence="1">
    <location>
        <position position="1"/>
    </location>
</feature>
<comment type="caution">
    <text evidence="1">The sequence shown here is derived from an EMBL/GenBank/DDBJ whole genome shotgun (WGS) entry which is preliminary data.</text>
</comment>
<evidence type="ECO:0000313" key="1">
    <source>
        <dbReference type="EMBL" id="CAK0879294.1"/>
    </source>
</evidence>
<dbReference type="Proteomes" id="UP001189429">
    <property type="component" value="Unassembled WGS sequence"/>
</dbReference>
<accession>A0ABN9W003</accession>
<evidence type="ECO:0000313" key="2">
    <source>
        <dbReference type="Proteomes" id="UP001189429"/>
    </source>
</evidence>
<sequence>ERLSLKPSVQRKEMPAMKKLPFILLRRSEPCENSLPQYGRSEPVFNNVGAGSVSVMIDSNSGFWQDSAIDIDWPDLGFAVPAIQRHRVFQDIREVTDPIGLRTSVVMLTAHEHSLWEKLFVSQVVRSWMAISVMLEFHAVSASLLMKCAELLWWHRSWK</sequence>
<name>A0ABN9W003_9DINO</name>
<protein>
    <submittedName>
        <fullName evidence="1">Uncharacterized protein</fullName>
    </submittedName>
</protein>
<gene>
    <name evidence="1" type="ORF">PCOR1329_LOCUS62761</name>
</gene>
<reference evidence="1" key="1">
    <citation type="submission" date="2023-10" db="EMBL/GenBank/DDBJ databases">
        <authorList>
            <person name="Chen Y."/>
            <person name="Shah S."/>
            <person name="Dougan E. K."/>
            <person name="Thang M."/>
            <person name="Chan C."/>
        </authorList>
    </citation>
    <scope>NUCLEOTIDE SEQUENCE [LARGE SCALE GENOMIC DNA]</scope>
</reference>